<dbReference type="RefSeq" id="WP_054734931.1">
    <property type="nucleotide sequence ID" value="NZ_CP009430.1"/>
</dbReference>
<dbReference type="EMBL" id="CP013345">
    <property type="protein sequence ID" value="AMU92702.1"/>
    <property type="molecule type" value="Genomic_DNA"/>
</dbReference>
<dbReference type="KEGG" id="smaz:LH19_27070"/>
<dbReference type="AlphaFoldDB" id="A0AAC9AZL5"/>
<name>A0AAC9AZL5_SPHMC</name>
<organism evidence="1 2">
    <name type="scientific">Sphingopyxis macrogoltabida</name>
    <name type="common">Sphingomonas macrogoltabidus</name>
    <dbReference type="NCBI Taxonomy" id="33050"/>
    <lineage>
        <taxon>Bacteria</taxon>
        <taxon>Pseudomonadati</taxon>
        <taxon>Pseudomonadota</taxon>
        <taxon>Alphaproteobacteria</taxon>
        <taxon>Sphingomonadales</taxon>
        <taxon>Sphingomonadaceae</taxon>
        <taxon>Sphingopyxis</taxon>
    </lineage>
</organism>
<evidence type="ECO:0000313" key="2">
    <source>
        <dbReference type="Proteomes" id="UP000076088"/>
    </source>
</evidence>
<geneLocation type="plasmid" evidence="1 2">
    <name>unnamed1</name>
</geneLocation>
<dbReference type="Proteomes" id="UP000076088">
    <property type="component" value="Plasmid unnamed1"/>
</dbReference>
<keyword evidence="1" id="KW-0614">Plasmid</keyword>
<reference evidence="2" key="1">
    <citation type="submission" date="2015-11" db="EMBL/GenBank/DDBJ databases">
        <title>Complete genome sequence of a polyethylene-glycol degrader Sphingopyxis macrogoltabida 203N (NBRC 111659).</title>
        <authorList>
            <person name="Yoshiyuki O."/>
            <person name="Shouta N."/>
            <person name="Nagata Y."/>
            <person name="Numata M."/>
            <person name="Tsuchikane K."/>
            <person name="Hosoyama A."/>
            <person name="Yamazoe A."/>
            <person name="Tsuda M."/>
            <person name="Fujita N."/>
            <person name="Kawai F."/>
        </authorList>
    </citation>
    <scope>NUCLEOTIDE SEQUENCE [LARGE SCALE GENOMIC DNA]</scope>
    <source>
        <strain evidence="2">203N</strain>
        <plasmid evidence="2">unnamed1</plasmid>
    </source>
</reference>
<keyword evidence="2" id="KW-1185">Reference proteome</keyword>
<reference evidence="1 2" key="2">
    <citation type="journal article" date="2016" name="Genome Announc.">
        <title>Complete Genome Sequence of Sphingopyxis macrogoltabida Strain 203N (NBRC 111659), a Polyethylene Glycol Degrader.</title>
        <authorList>
            <person name="Ohtsubo Y."/>
            <person name="Nonoyama S."/>
            <person name="Nagata Y."/>
            <person name="Numata M."/>
            <person name="Tsuchikane K."/>
            <person name="Hosoyama A."/>
            <person name="Yamazoe A."/>
            <person name="Tsuda M."/>
            <person name="Fujita N."/>
            <person name="Kawai F."/>
        </authorList>
    </citation>
    <scope>NUCLEOTIDE SEQUENCE [LARGE SCALE GENOMIC DNA]</scope>
    <source>
        <strain evidence="1 2">203N</strain>
    </source>
</reference>
<sequence>MAYALSYRAFSHDLRRPISVLRRKETISDFEAIYESEQDSYIIAWRSAGSRFIFGTIIQPFPARSKRAEIGLESGLNASAEAI</sequence>
<accession>A0AAC9AZL5</accession>
<proteinExistence type="predicted"/>
<evidence type="ECO:0000313" key="1">
    <source>
        <dbReference type="EMBL" id="AMU92702.1"/>
    </source>
</evidence>
<gene>
    <name evidence="1" type="ORF">ATM17_31065</name>
</gene>
<protein>
    <submittedName>
        <fullName evidence="1">Uncharacterized protein</fullName>
    </submittedName>
</protein>